<dbReference type="InterPro" id="IPR011344">
    <property type="entry name" value="ssDNA-bd"/>
</dbReference>
<dbReference type="AlphaFoldDB" id="A0A9D9GWJ5"/>
<evidence type="ECO:0000256" key="3">
    <source>
        <dbReference type="PIRNR" id="PIRNR002070"/>
    </source>
</evidence>
<proteinExistence type="inferred from homology"/>
<feature type="region of interest" description="Disordered" evidence="4">
    <location>
        <begin position="104"/>
        <end position="145"/>
    </location>
</feature>
<name>A0A9D9GWJ5_9BACL</name>
<dbReference type="NCBIfam" id="TIGR00621">
    <property type="entry name" value="ssb"/>
    <property type="match status" value="1"/>
</dbReference>
<dbReference type="PANTHER" id="PTHR10302">
    <property type="entry name" value="SINGLE-STRANDED DNA-BINDING PROTEIN"/>
    <property type="match status" value="1"/>
</dbReference>
<dbReference type="PANTHER" id="PTHR10302:SF27">
    <property type="entry name" value="SINGLE-STRANDED DNA-BINDING PROTEIN"/>
    <property type="match status" value="1"/>
</dbReference>
<keyword evidence="2" id="KW-0234">DNA repair</keyword>
<dbReference type="PIRSF" id="PIRSF002070">
    <property type="entry name" value="SSB"/>
    <property type="match status" value="1"/>
</dbReference>
<keyword evidence="2" id="KW-0227">DNA damage</keyword>
<evidence type="ECO:0000256" key="2">
    <source>
        <dbReference type="HAMAP-Rule" id="MF_00984"/>
    </source>
</evidence>
<dbReference type="InterPro" id="IPR000424">
    <property type="entry name" value="Primosome_PriB/ssb"/>
</dbReference>
<gene>
    <name evidence="5" type="ORF">IAC58_02500</name>
</gene>
<comment type="caution">
    <text evidence="5">The sequence shown here is derived from an EMBL/GenBank/DDBJ whole genome shotgun (WGS) entry which is preliminary data.</text>
</comment>
<dbReference type="SUPFAM" id="SSF50249">
    <property type="entry name" value="Nucleic acid-binding proteins"/>
    <property type="match status" value="1"/>
</dbReference>
<sequence>MINSVVIVGRLTRDPELRKTPNGISVTSVTVAVDNVSTDAQGNKTTSFIPVNIWRQRAEFICNYAKKGSLVGIEGQLTQRSYKRKDGSNASVLEVVASKVTLLERKGSSNTTSQQADNSGYESDMPSNAEDDTDVLDLADDDLPF</sequence>
<comment type="subunit">
    <text evidence="2">Homotetramer.</text>
</comment>
<dbReference type="GO" id="GO:0003697">
    <property type="term" value="F:single-stranded DNA binding"/>
    <property type="evidence" value="ECO:0007669"/>
    <property type="project" value="UniProtKB-UniRule"/>
</dbReference>
<dbReference type="GO" id="GO:0006260">
    <property type="term" value="P:DNA replication"/>
    <property type="evidence" value="ECO:0007669"/>
    <property type="project" value="UniProtKB-UniRule"/>
</dbReference>
<feature type="short sequence motif" description="Important for interaction with partner proteins" evidence="2">
    <location>
        <begin position="140"/>
        <end position="145"/>
    </location>
</feature>
<keyword evidence="1 2" id="KW-0238">DNA-binding</keyword>
<reference evidence="5" key="2">
    <citation type="journal article" date="2021" name="PeerJ">
        <title>Extensive microbial diversity within the chicken gut microbiome revealed by metagenomics and culture.</title>
        <authorList>
            <person name="Gilroy R."/>
            <person name="Ravi A."/>
            <person name="Getino M."/>
            <person name="Pursley I."/>
            <person name="Horton D.L."/>
            <person name="Alikhan N.F."/>
            <person name="Baker D."/>
            <person name="Gharbi K."/>
            <person name="Hall N."/>
            <person name="Watson M."/>
            <person name="Adriaenssens E.M."/>
            <person name="Foster-Nyarko E."/>
            <person name="Jarju S."/>
            <person name="Secka A."/>
            <person name="Antonio M."/>
            <person name="Oren A."/>
            <person name="Chaudhuri R.R."/>
            <person name="La Ragione R."/>
            <person name="Hildebrand F."/>
            <person name="Pallen M.J."/>
        </authorList>
    </citation>
    <scope>NUCLEOTIDE SEQUENCE</scope>
    <source>
        <strain evidence="5">11159</strain>
    </source>
</reference>
<dbReference type="GO" id="GO:0006310">
    <property type="term" value="P:DNA recombination"/>
    <property type="evidence" value="ECO:0007669"/>
    <property type="project" value="UniProtKB-UniRule"/>
</dbReference>
<dbReference type="PROSITE" id="PS50935">
    <property type="entry name" value="SSB"/>
    <property type="match status" value="1"/>
</dbReference>
<feature type="compositionally biased region" description="Polar residues" evidence="4">
    <location>
        <begin position="108"/>
        <end position="121"/>
    </location>
</feature>
<dbReference type="Proteomes" id="UP000823613">
    <property type="component" value="Unassembled WGS sequence"/>
</dbReference>
<evidence type="ECO:0000256" key="1">
    <source>
        <dbReference type="ARBA" id="ARBA00023125"/>
    </source>
</evidence>
<keyword evidence="2" id="KW-0233">DNA recombination</keyword>
<evidence type="ECO:0000256" key="4">
    <source>
        <dbReference type="SAM" id="MobiDB-lite"/>
    </source>
</evidence>
<dbReference type="Pfam" id="PF00436">
    <property type="entry name" value="SSB"/>
    <property type="match status" value="1"/>
</dbReference>
<feature type="compositionally biased region" description="Acidic residues" evidence="4">
    <location>
        <begin position="129"/>
        <end position="145"/>
    </location>
</feature>
<reference evidence="5" key="1">
    <citation type="submission" date="2020-10" db="EMBL/GenBank/DDBJ databases">
        <authorList>
            <person name="Gilroy R."/>
        </authorList>
    </citation>
    <scope>NUCLEOTIDE SEQUENCE</scope>
    <source>
        <strain evidence="5">11159</strain>
    </source>
</reference>
<dbReference type="InterPro" id="IPR012340">
    <property type="entry name" value="NA-bd_OB-fold"/>
</dbReference>
<comment type="caution">
    <text evidence="2">Lacks conserved residue(s) required for the propagation of feature annotation.</text>
</comment>
<protein>
    <recommendedName>
        <fullName evidence="2 3">Single-stranded DNA-binding protein</fullName>
        <shortName evidence="2">SSB</shortName>
    </recommendedName>
</protein>
<accession>A0A9D9GWJ5</accession>
<comment type="function">
    <text evidence="2">Plays an important role in DNA replication, recombination and repair. Binds to ssDNA and to an array of partner proteins to recruit them to their sites of action during DNA metabolism.</text>
</comment>
<dbReference type="Gene3D" id="2.40.50.140">
    <property type="entry name" value="Nucleic acid-binding proteins"/>
    <property type="match status" value="1"/>
</dbReference>
<dbReference type="CDD" id="cd04496">
    <property type="entry name" value="SSB_OBF"/>
    <property type="match status" value="1"/>
</dbReference>
<evidence type="ECO:0000313" key="5">
    <source>
        <dbReference type="EMBL" id="MBO8427414.1"/>
    </source>
</evidence>
<dbReference type="GO" id="GO:0006281">
    <property type="term" value="P:DNA repair"/>
    <property type="evidence" value="ECO:0007669"/>
    <property type="project" value="UniProtKB-UniRule"/>
</dbReference>
<organism evidence="5 6">
    <name type="scientific">Candidatus Onthovivens merdipullorum</name>
    <dbReference type="NCBI Taxonomy" id="2840889"/>
    <lineage>
        <taxon>Bacteria</taxon>
        <taxon>Bacillati</taxon>
        <taxon>Bacillota</taxon>
        <taxon>Bacilli</taxon>
        <taxon>Bacillales</taxon>
        <taxon>Candidatus Onthovivens</taxon>
    </lineage>
</organism>
<dbReference type="HAMAP" id="MF_00984">
    <property type="entry name" value="SSB"/>
    <property type="match status" value="1"/>
</dbReference>
<keyword evidence="2" id="KW-0235">DNA replication</keyword>
<dbReference type="GO" id="GO:0009295">
    <property type="term" value="C:nucleoid"/>
    <property type="evidence" value="ECO:0007669"/>
    <property type="project" value="TreeGrafter"/>
</dbReference>
<dbReference type="EMBL" id="JADIMY010000053">
    <property type="protein sequence ID" value="MBO8427414.1"/>
    <property type="molecule type" value="Genomic_DNA"/>
</dbReference>
<evidence type="ECO:0000313" key="6">
    <source>
        <dbReference type="Proteomes" id="UP000823613"/>
    </source>
</evidence>